<comment type="caution">
    <text evidence="2">The sequence shown here is derived from an EMBL/GenBank/DDBJ whole genome shotgun (WGS) entry which is preliminary data.</text>
</comment>
<dbReference type="SUPFAM" id="SSF53067">
    <property type="entry name" value="Actin-like ATPase domain"/>
    <property type="match status" value="2"/>
</dbReference>
<dbReference type="Gene3D" id="3.30.420.40">
    <property type="match status" value="1"/>
</dbReference>
<dbReference type="InterPro" id="IPR043129">
    <property type="entry name" value="ATPase_NBD"/>
</dbReference>
<feature type="domain" description="Gcp-like" evidence="1">
    <location>
        <begin position="32"/>
        <end position="148"/>
    </location>
</feature>
<dbReference type="Pfam" id="PF00814">
    <property type="entry name" value="TsaD"/>
    <property type="match status" value="1"/>
</dbReference>
<organism evidence="2 3">
    <name type="scientific">Motilibacter peucedani</name>
    <dbReference type="NCBI Taxonomy" id="598650"/>
    <lineage>
        <taxon>Bacteria</taxon>
        <taxon>Bacillati</taxon>
        <taxon>Actinomycetota</taxon>
        <taxon>Actinomycetes</taxon>
        <taxon>Motilibacterales</taxon>
        <taxon>Motilibacteraceae</taxon>
        <taxon>Motilibacter</taxon>
    </lineage>
</organism>
<evidence type="ECO:0000313" key="2">
    <source>
        <dbReference type="EMBL" id="RKS69303.1"/>
    </source>
</evidence>
<dbReference type="InterPro" id="IPR000905">
    <property type="entry name" value="Gcp-like_dom"/>
</dbReference>
<evidence type="ECO:0000259" key="1">
    <source>
        <dbReference type="Pfam" id="PF00814"/>
    </source>
</evidence>
<dbReference type="FunCoup" id="A0A420XL83">
    <property type="interactions" value="71"/>
</dbReference>
<dbReference type="InterPro" id="IPR022496">
    <property type="entry name" value="T6A_TsaB"/>
</dbReference>
<dbReference type="PANTHER" id="PTHR11735:SF11">
    <property type="entry name" value="TRNA THREONYLCARBAMOYLADENOSINE BIOSYNTHESIS PROTEIN TSAB"/>
    <property type="match status" value="1"/>
</dbReference>
<dbReference type="AlphaFoldDB" id="A0A420XL83"/>
<dbReference type="NCBIfam" id="TIGR03725">
    <property type="entry name" value="T6A_YeaZ"/>
    <property type="match status" value="1"/>
</dbReference>
<gene>
    <name evidence="2" type="ORF">CLV35_3480</name>
</gene>
<protein>
    <submittedName>
        <fullName evidence="2">tRNA threonylcarbamoyl adenosine modification protein YeaZ</fullName>
    </submittedName>
</protein>
<dbReference type="RefSeq" id="WP_121194732.1">
    <property type="nucleotide sequence ID" value="NZ_RBWV01000015.1"/>
</dbReference>
<dbReference type="GO" id="GO:0002949">
    <property type="term" value="P:tRNA threonylcarbamoyladenosine modification"/>
    <property type="evidence" value="ECO:0007669"/>
    <property type="project" value="InterPro"/>
</dbReference>
<dbReference type="Proteomes" id="UP000281955">
    <property type="component" value="Unassembled WGS sequence"/>
</dbReference>
<dbReference type="PANTHER" id="PTHR11735">
    <property type="entry name" value="TRNA N6-ADENOSINE THREONYLCARBAMOYLTRANSFERASE"/>
    <property type="match status" value="1"/>
</dbReference>
<dbReference type="CDD" id="cd24032">
    <property type="entry name" value="ASKHA_NBD_TsaB"/>
    <property type="match status" value="1"/>
</dbReference>
<sequence>MLLLALDTATSSVSVAVARDGEVLASHAAPESRRHAELVAPMVERSLADAGVDRRDLEAVAVGVGPGPFTGLRVGIVTARTLGAVLGIPVLGVCSLDAVALGSGLSGAFRVATDARRKEVYWAAYESVDGLPRRVEGPSVDRPFHVEGPVAGEGARLYPLGEPHGPLTPSAADICGWVAAGLPTLEPVPLYLRRPDAVEPGKPKAVLS</sequence>
<reference evidence="2 3" key="1">
    <citation type="submission" date="2018-10" db="EMBL/GenBank/DDBJ databases">
        <title>Genomic Encyclopedia of Archaeal and Bacterial Type Strains, Phase II (KMG-II): from individual species to whole genera.</title>
        <authorList>
            <person name="Goeker M."/>
        </authorList>
    </citation>
    <scope>NUCLEOTIDE SEQUENCE [LARGE SCALE GENOMIC DNA]</scope>
    <source>
        <strain evidence="2 3">RP-AC37</strain>
    </source>
</reference>
<evidence type="ECO:0000313" key="3">
    <source>
        <dbReference type="Proteomes" id="UP000281955"/>
    </source>
</evidence>
<dbReference type="OrthoDB" id="9809995at2"/>
<keyword evidence="3" id="KW-1185">Reference proteome</keyword>
<proteinExistence type="predicted"/>
<dbReference type="GO" id="GO:0005829">
    <property type="term" value="C:cytosol"/>
    <property type="evidence" value="ECO:0007669"/>
    <property type="project" value="TreeGrafter"/>
</dbReference>
<name>A0A420XL83_9ACTN</name>
<dbReference type="EMBL" id="RBWV01000015">
    <property type="protein sequence ID" value="RKS69303.1"/>
    <property type="molecule type" value="Genomic_DNA"/>
</dbReference>
<dbReference type="InParanoid" id="A0A420XL83"/>
<accession>A0A420XL83</accession>